<protein>
    <submittedName>
        <fullName evidence="2">Protocadherin-15, LHFPL tetraspan subfamily member, LHFPL5, protocadherin, tip link</fullName>
    </submittedName>
</protein>
<keyword evidence="1" id="KW-0812">Transmembrane</keyword>
<evidence type="ECO:0000313" key="2">
    <source>
        <dbReference type="EMBL" id="DAD74582.1"/>
    </source>
</evidence>
<reference evidence="2" key="1">
    <citation type="journal article" date="2021" name="Proc. Natl. Acad. Sci. U.S.A.">
        <title>A Catalog of Tens of Thousands of Viruses from Human Metagenomes Reveals Hidden Associations with Chronic Diseases.</title>
        <authorList>
            <person name="Tisza M.J."/>
            <person name="Buck C.B."/>
        </authorList>
    </citation>
    <scope>NUCLEOTIDE SEQUENCE</scope>
    <source>
        <strain evidence="2">CtZgq1</strain>
    </source>
</reference>
<name>A0A8S5LX30_9CAUD</name>
<feature type="transmembrane region" description="Helical" evidence="1">
    <location>
        <begin position="6"/>
        <end position="33"/>
    </location>
</feature>
<keyword evidence="1" id="KW-0472">Membrane</keyword>
<proteinExistence type="predicted"/>
<accession>A0A8S5LX30</accession>
<evidence type="ECO:0000256" key="1">
    <source>
        <dbReference type="SAM" id="Phobius"/>
    </source>
</evidence>
<organism evidence="2">
    <name type="scientific">Myoviridae sp. ctZgq1</name>
    <dbReference type="NCBI Taxonomy" id="2826666"/>
    <lineage>
        <taxon>Viruses</taxon>
        <taxon>Duplodnaviria</taxon>
        <taxon>Heunggongvirae</taxon>
        <taxon>Uroviricota</taxon>
        <taxon>Caudoviricetes</taxon>
    </lineage>
</organism>
<sequence length="40" mass="4550">MLLDILSIILGIAFTMLSALLFVGIIFSIVYVCRKIKKYE</sequence>
<keyword evidence="1" id="KW-1133">Transmembrane helix</keyword>
<dbReference type="EMBL" id="BK014762">
    <property type="protein sequence ID" value="DAD74582.1"/>
    <property type="molecule type" value="Genomic_DNA"/>
</dbReference>